<evidence type="ECO:0000256" key="4">
    <source>
        <dbReference type="ARBA" id="ARBA00023125"/>
    </source>
</evidence>
<dbReference type="RefSeq" id="WP_007570567.1">
    <property type="nucleotide sequence ID" value="NZ_AGUD01000018.1"/>
</dbReference>
<reference evidence="7 8" key="1">
    <citation type="journal article" date="2013" name="Biodegradation">
        <title>Quantitative proteomic analysis of ibuprofen-degrading Patulibacter sp. strain I11.</title>
        <authorList>
            <person name="Almeida B."/>
            <person name="Kjeldal H."/>
            <person name="Lolas I."/>
            <person name="Knudsen A.D."/>
            <person name="Carvalho G."/>
            <person name="Nielsen K.L."/>
            <person name="Barreto Crespo M.T."/>
            <person name="Stensballe A."/>
            <person name="Nielsen J.L."/>
        </authorList>
    </citation>
    <scope>NUCLEOTIDE SEQUENCE [LARGE SCALE GENOMIC DNA]</scope>
    <source>
        <strain evidence="7 8">I11</strain>
    </source>
</reference>
<dbReference type="Pfam" id="PF08681">
    <property type="entry name" value="TacA1"/>
    <property type="match status" value="1"/>
</dbReference>
<evidence type="ECO:0000313" key="8">
    <source>
        <dbReference type="Proteomes" id="UP000005143"/>
    </source>
</evidence>
<evidence type="ECO:0000256" key="1">
    <source>
        <dbReference type="ARBA" id="ARBA00022491"/>
    </source>
</evidence>
<organism evidence="7 8">
    <name type="scientific">Patulibacter medicamentivorans</name>
    <dbReference type="NCBI Taxonomy" id="1097667"/>
    <lineage>
        <taxon>Bacteria</taxon>
        <taxon>Bacillati</taxon>
        <taxon>Actinomycetota</taxon>
        <taxon>Thermoleophilia</taxon>
        <taxon>Solirubrobacterales</taxon>
        <taxon>Patulibacteraceae</taxon>
        <taxon>Patulibacter</taxon>
    </lineage>
</organism>
<keyword evidence="3" id="KW-0805">Transcription regulation</keyword>
<dbReference type="Gene3D" id="1.20.5.780">
    <property type="entry name" value="Single helix bin"/>
    <property type="match status" value="1"/>
</dbReference>
<proteinExistence type="inferred from homology"/>
<dbReference type="AlphaFoldDB" id="H0E157"/>
<protein>
    <recommendedName>
        <fullName evidence="9">DUF1778 domain-containing protein</fullName>
    </recommendedName>
</protein>
<accession>H0E157</accession>
<evidence type="ECO:0000256" key="3">
    <source>
        <dbReference type="ARBA" id="ARBA00023015"/>
    </source>
</evidence>
<keyword evidence="2" id="KW-1277">Toxin-antitoxin system</keyword>
<dbReference type="GO" id="GO:0006355">
    <property type="term" value="P:regulation of DNA-templated transcription"/>
    <property type="evidence" value="ECO:0007669"/>
    <property type="project" value="InterPro"/>
</dbReference>
<gene>
    <name evidence="7" type="ORF">PAI11_05170</name>
</gene>
<keyword evidence="8" id="KW-1185">Reference proteome</keyword>
<evidence type="ECO:0000256" key="2">
    <source>
        <dbReference type="ARBA" id="ARBA00022649"/>
    </source>
</evidence>
<sequence>MADLKGTRWTLRVTEPADQVVRAAALTAHRNLTDFVVGAAVGEAERVLADRTRFVLDEPTWSAFVDLLDRPAREPDGLRELLTTDSVFG</sequence>
<keyword evidence="4" id="KW-0238">DNA-binding</keyword>
<comment type="caution">
    <text evidence="7">The sequence shown here is derived from an EMBL/GenBank/DDBJ whole genome shotgun (WGS) entry which is preliminary data.</text>
</comment>
<comment type="similarity">
    <text evidence="6">Belongs to the TacA antitoxin family.</text>
</comment>
<dbReference type="PANTHER" id="PTHR35401:SF1">
    <property type="entry name" value="CYTOPLASMIC PROTEIN"/>
    <property type="match status" value="1"/>
</dbReference>
<keyword evidence="1" id="KW-0678">Repressor</keyword>
<dbReference type="Proteomes" id="UP000005143">
    <property type="component" value="Unassembled WGS sequence"/>
</dbReference>
<keyword evidence="5" id="KW-0804">Transcription</keyword>
<evidence type="ECO:0000256" key="6">
    <source>
        <dbReference type="ARBA" id="ARBA00049988"/>
    </source>
</evidence>
<evidence type="ECO:0000256" key="5">
    <source>
        <dbReference type="ARBA" id="ARBA00023163"/>
    </source>
</evidence>
<name>H0E157_9ACTN</name>
<evidence type="ECO:0008006" key="9">
    <source>
        <dbReference type="Google" id="ProtNLM"/>
    </source>
</evidence>
<dbReference type="EMBL" id="AGUD01000018">
    <property type="protein sequence ID" value="EHN12577.1"/>
    <property type="molecule type" value="Genomic_DNA"/>
</dbReference>
<dbReference type="GO" id="GO:0003677">
    <property type="term" value="F:DNA binding"/>
    <property type="evidence" value="ECO:0007669"/>
    <property type="project" value="UniProtKB-KW"/>
</dbReference>
<dbReference type="PANTHER" id="PTHR35401">
    <property type="entry name" value="COPG FAMILY HELIX-TURN-HELIX PROTEIN-RELATED-RELATED"/>
    <property type="match status" value="1"/>
</dbReference>
<dbReference type="InterPro" id="IPR014795">
    <property type="entry name" value="TacA_1-like"/>
</dbReference>
<evidence type="ECO:0000313" key="7">
    <source>
        <dbReference type="EMBL" id="EHN12577.1"/>
    </source>
</evidence>
<dbReference type="InterPro" id="IPR010985">
    <property type="entry name" value="Ribbon_hlx_hlx"/>
</dbReference>
<dbReference type="SUPFAM" id="SSF47598">
    <property type="entry name" value="Ribbon-helix-helix"/>
    <property type="match status" value="1"/>
</dbReference>
<dbReference type="OrthoDB" id="574265at2"/>